<sequence length="656" mass="70153">MRLPVLSIEDCIMKRPNIKTSLILIFAILTITVGAFAFYAIDRLETTNESLRDLAVNTLPGVKVAQNIALSMGEVRIAFRNHILASEPGAKATAQEKVTEMAQKFKKKFAEYEPLISSEDERVIWKKLGMAADSWLAGGEKLLSLSRENRNAEAAAVLNGDMVPAATALQNAVNDLVVLNESGATAAYEQSQSAFHTSLTITFIVVGLLGLFVLCSIYFVIISIARPIQRITGAMTILAEGNTQQSIPYAGRADEIGEMAAAVDVFRANAQERQRLEVEAQANRTLSEQERIEREQLRAKEAAEIKFAVDTLAGGLGQLANGNLMHRIDAAFAPQLDSVRGDFNIAVERLEDALRIVGQNAQIITAGSSQIKAAADNLSKRTEQQAASVEETAAALEQITTTVADSSRRADEAGQLVKVTRDNAEKSGMVVRRAIAAMGEIETSSNEISNIIGVIDDIAFQTNLLALNAGVEAARAGEAGKGFAVVAQEVRELAQRSASAAKEIKSLINASGEQVKNGVTLVGETGQALEQMGHQVQDINLNVSAIIDASREQATGLKEINQAVNAIDQSTQQNAAMVEESNAASHSLAKEAEALFNLLSRFKISERGHTTRAAIELAQKNHVPAPSPARKLAGTLTRAFGGQAATAAAAQSWAEF</sequence>
<dbReference type="FunFam" id="1.10.287.950:FF:000001">
    <property type="entry name" value="Methyl-accepting chemotaxis sensory transducer"/>
    <property type="match status" value="1"/>
</dbReference>
<evidence type="ECO:0000259" key="7">
    <source>
        <dbReference type="PROSITE" id="PS50885"/>
    </source>
</evidence>
<dbReference type="InterPro" id="IPR024478">
    <property type="entry name" value="HlyB_4HB_MCP"/>
</dbReference>
<gene>
    <name evidence="8" type="primary">mcpGc</name>
    <name evidence="8" type="ordered locus">Arad_7152</name>
</gene>
<protein>
    <submittedName>
        <fullName evidence="8">Methyl-accepting chemotaxis protein</fullName>
    </submittedName>
</protein>
<evidence type="ECO:0000313" key="8">
    <source>
        <dbReference type="EMBL" id="ACM28715.1"/>
    </source>
</evidence>
<dbReference type="eggNOG" id="COG0840">
    <property type="taxonomic scope" value="Bacteria"/>
</dbReference>
<dbReference type="PANTHER" id="PTHR43531">
    <property type="entry name" value="PROTEIN ICFG"/>
    <property type="match status" value="1"/>
</dbReference>
<dbReference type="KEGG" id="ara:Arad_7152"/>
<evidence type="ECO:0000256" key="4">
    <source>
        <dbReference type="PROSITE-ProRule" id="PRU00284"/>
    </source>
</evidence>
<dbReference type="PANTHER" id="PTHR43531:SF11">
    <property type="entry name" value="METHYL-ACCEPTING CHEMOTAXIS PROTEIN 3"/>
    <property type="match status" value="1"/>
</dbReference>
<evidence type="ECO:0000256" key="1">
    <source>
        <dbReference type="ARBA" id="ARBA00004370"/>
    </source>
</evidence>
<dbReference type="Pfam" id="PF12729">
    <property type="entry name" value="4HB_MCP_1"/>
    <property type="match status" value="1"/>
</dbReference>
<dbReference type="InterPro" id="IPR051310">
    <property type="entry name" value="MCP_chemotaxis"/>
</dbReference>
<feature type="transmembrane region" description="Helical" evidence="5">
    <location>
        <begin position="21"/>
        <end position="41"/>
    </location>
</feature>
<feature type="domain" description="HAMP" evidence="7">
    <location>
        <begin position="303"/>
        <end position="355"/>
    </location>
</feature>
<keyword evidence="5" id="KW-0472">Membrane</keyword>
<dbReference type="GO" id="GO:0006935">
    <property type="term" value="P:chemotaxis"/>
    <property type="evidence" value="ECO:0007669"/>
    <property type="project" value="UniProtKB-KW"/>
</dbReference>
<reference evidence="8 9" key="1">
    <citation type="journal article" date="2009" name="J. Bacteriol.">
        <title>Genome sequences of three Agrobacterium biovars help elucidate the evolution of multichromosome genomes in bacteria.</title>
        <authorList>
            <person name="Slater S.C."/>
            <person name="Goldman B.S."/>
            <person name="Goodner B."/>
            <person name="Setubal J.C."/>
            <person name="Farrand S.K."/>
            <person name="Nester E.W."/>
            <person name="Burr T.J."/>
            <person name="Banta L."/>
            <person name="Dickerman A.W."/>
            <person name="Paulsen I."/>
            <person name="Otten L."/>
            <person name="Suen G."/>
            <person name="Welch R."/>
            <person name="Almeida N.F."/>
            <person name="Arnold F."/>
            <person name="Burton O.T."/>
            <person name="Du Z."/>
            <person name="Ewing A."/>
            <person name="Godsy E."/>
            <person name="Heisel S."/>
            <person name="Houmiel K.L."/>
            <person name="Jhaveri J."/>
            <person name="Lu J."/>
            <person name="Miller N.M."/>
            <person name="Norton S."/>
            <person name="Chen Q."/>
            <person name="Phoolcharoen W."/>
            <person name="Ohlin V."/>
            <person name="Ondrusek D."/>
            <person name="Pride N."/>
            <person name="Stricklin S.L."/>
            <person name="Sun J."/>
            <person name="Wheeler C."/>
            <person name="Wilson L."/>
            <person name="Zhu H."/>
            <person name="Wood D.W."/>
        </authorList>
    </citation>
    <scope>NUCLEOTIDE SEQUENCE [LARGE SCALE GENOMIC DNA]</scope>
    <source>
        <strain evidence="9">K84 / ATCC BAA-868</strain>
    </source>
</reference>
<comment type="subcellular location">
    <subcellularLocation>
        <location evidence="1">Membrane</location>
    </subcellularLocation>
</comment>
<accession>B9JM01</accession>
<evidence type="ECO:0000256" key="5">
    <source>
        <dbReference type="SAM" id="Phobius"/>
    </source>
</evidence>
<dbReference type="SMART" id="SM00283">
    <property type="entry name" value="MA"/>
    <property type="match status" value="1"/>
</dbReference>
<organism evidence="8 9">
    <name type="scientific">Rhizobium rhizogenes (strain K84 / ATCC BAA-868)</name>
    <name type="common">Agrobacterium radiobacter</name>
    <dbReference type="NCBI Taxonomy" id="311403"/>
    <lineage>
        <taxon>Bacteria</taxon>
        <taxon>Pseudomonadati</taxon>
        <taxon>Pseudomonadota</taxon>
        <taxon>Alphaproteobacteria</taxon>
        <taxon>Hyphomicrobiales</taxon>
        <taxon>Rhizobiaceae</taxon>
        <taxon>Rhizobium/Agrobacterium group</taxon>
        <taxon>Rhizobium</taxon>
    </lineage>
</organism>
<dbReference type="InterPro" id="IPR004089">
    <property type="entry name" value="MCPsignal_dom"/>
</dbReference>
<dbReference type="GO" id="GO:0016020">
    <property type="term" value="C:membrane"/>
    <property type="evidence" value="ECO:0007669"/>
    <property type="project" value="UniProtKB-SubCell"/>
</dbReference>
<dbReference type="CDD" id="cd06225">
    <property type="entry name" value="HAMP"/>
    <property type="match status" value="1"/>
</dbReference>
<dbReference type="Gene3D" id="1.10.287.950">
    <property type="entry name" value="Methyl-accepting chemotaxis protein"/>
    <property type="match status" value="1"/>
</dbReference>
<dbReference type="Proteomes" id="UP000001600">
    <property type="component" value="Chromosome 2"/>
</dbReference>
<dbReference type="InterPro" id="IPR047347">
    <property type="entry name" value="YvaQ-like_sensor"/>
</dbReference>
<keyword evidence="2" id="KW-0145">Chemotaxis</keyword>
<keyword evidence="5" id="KW-0812">Transmembrane</keyword>
<dbReference type="CDD" id="cd19411">
    <property type="entry name" value="MCP2201-like_sensor"/>
    <property type="match status" value="1"/>
</dbReference>
<dbReference type="EMBL" id="CP000629">
    <property type="protein sequence ID" value="ACM28715.1"/>
    <property type="molecule type" value="Genomic_DNA"/>
</dbReference>
<dbReference type="STRING" id="311403.Arad_7152"/>
<dbReference type="InterPro" id="IPR003660">
    <property type="entry name" value="HAMP_dom"/>
</dbReference>
<dbReference type="Pfam" id="PF00015">
    <property type="entry name" value="MCPsignal"/>
    <property type="match status" value="1"/>
</dbReference>
<dbReference type="HOGENOM" id="CLU_000445_107_16_5"/>
<dbReference type="PROSITE" id="PS50885">
    <property type="entry name" value="HAMP"/>
    <property type="match status" value="2"/>
</dbReference>
<feature type="domain" description="HAMP" evidence="7">
    <location>
        <begin position="222"/>
        <end position="275"/>
    </location>
</feature>
<dbReference type="CDD" id="cd11386">
    <property type="entry name" value="MCP_signal"/>
    <property type="match status" value="1"/>
</dbReference>
<dbReference type="SMART" id="SM00304">
    <property type="entry name" value="HAMP"/>
    <property type="match status" value="2"/>
</dbReference>
<evidence type="ECO:0000256" key="3">
    <source>
        <dbReference type="ARBA" id="ARBA00029447"/>
    </source>
</evidence>
<comment type="similarity">
    <text evidence="3">Belongs to the methyl-accepting chemotaxis (MCP) protein family.</text>
</comment>
<keyword evidence="5" id="KW-1133">Transmembrane helix</keyword>
<evidence type="ECO:0000313" key="9">
    <source>
        <dbReference type="Proteomes" id="UP000001600"/>
    </source>
</evidence>
<keyword evidence="4" id="KW-0807">Transducer</keyword>
<dbReference type="Pfam" id="PF00672">
    <property type="entry name" value="HAMP"/>
    <property type="match status" value="1"/>
</dbReference>
<dbReference type="AlphaFoldDB" id="B9JM01"/>
<name>B9JM01_RHIR8</name>
<proteinExistence type="inferred from homology"/>
<feature type="transmembrane region" description="Helical" evidence="5">
    <location>
        <begin position="199"/>
        <end position="221"/>
    </location>
</feature>
<dbReference type="GO" id="GO:0007165">
    <property type="term" value="P:signal transduction"/>
    <property type="evidence" value="ECO:0007669"/>
    <property type="project" value="UniProtKB-KW"/>
</dbReference>
<dbReference type="SUPFAM" id="SSF58104">
    <property type="entry name" value="Methyl-accepting chemotaxis protein (MCP) signaling domain"/>
    <property type="match status" value="1"/>
</dbReference>
<dbReference type="PROSITE" id="PS50111">
    <property type="entry name" value="CHEMOTAXIS_TRANSDUC_2"/>
    <property type="match status" value="1"/>
</dbReference>
<evidence type="ECO:0000256" key="2">
    <source>
        <dbReference type="ARBA" id="ARBA00022500"/>
    </source>
</evidence>
<evidence type="ECO:0000259" key="6">
    <source>
        <dbReference type="PROSITE" id="PS50111"/>
    </source>
</evidence>
<feature type="domain" description="Methyl-accepting transducer" evidence="6">
    <location>
        <begin position="360"/>
        <end position="589"/>
    </location>
</feature>
<dbReference type="Gene3D" id="6.10.340.10">
    <property type="match status" value="1"/>
</dbReference>